<organism evidence="1 2">
    <name type="scientific">Blattamonas nauphoetae</name>
    <dbReference type="NCBI Taxonomy" id="2049346"/>
    <lineage>
        <taxon>Eukaryota</taxon>
        <taxon>Metamonada</taxon>
        <taxon>Preaxostyla</taxon>
        <taxon>Oxymonadida</taxon>
        <taxon>Blattamonas</taxon>
    </lineage>
</organism>
<dbReference type="EMBL" id="JARBJD010000322">
    <property type="protein sequence ID" value="KAK2943913.1"/>
    <property type="molecule type" value="Genomic_DNA"/>
</dbReference>
<keyword evidence="2" id="KW-1185">Reference proteome</keyword>
<comment type="caution">
    <text evidence="1">The sequence shown here is derived from an EMBL/GenBank/DDBJ whole genome shotgun (WGS) entry which is preliminary data.</text>
</comment>
<dbReference type="Proteomes" id="UP001281761">
    <property type="component" value="Unassembled WGS sequence"/>
</dbReference>
<gene>
    <name evidence="1" type="ORF">BLNAU_21168</name>
</gene>
<accession>A0ABQ9WWM8</accession>
<protein>
    <submittedName>
        <fullName evidence="1">Uncharacterized protein</fullName>
    </submittedName>
</protein>
<proteinExistence type="predicted"/>
<sequence length="132" mass="15249">MRDQNVPDGTDERTRHFSELLQSVARSTVWVNFRVDDRPSIGWSWNEIDDMSLSDACWQISDWRNRNRYVTSSVWMSTSDMGLKGFDSEEPNTCLYIGNTSIQKGCHYPTPDEEALFVENDSITAEFLERVG</sequence>
<evidence type="ECO:0000313" key="1">
    <source>
        <dbReference type="EMBL" id="KAK2943913.1"/>
    </source>
</evidence>
<reference evidence="1 2" key="1">
    <citation type="journal article" date="2022" name="bioRxiv">
        <title>Genomics of Preaxostyla Flagellates Illuminates Evolutionary Transitions and the Path Towards Mitochondrial Loss.</title>
        <authorList>
            <person name="Novak L.V.F."/>
            <person name="Treitli S.C."/>
            <person name="Pyrih J."/>
            <person name="Halakuc P."/>
            <person name="Pipaliya S.V."/>
            <person name="Vacek V."/>
            <person name="Brzon O."/>
            <person name="Soukal P."/>
            <person name="Eme L."/>
            <person name="Dacks J.B."/>
            <person name="Karnkowska A."/>
            <person name="Elias M."/>
            <person name="Hampl V."/>
        </authorList>
    </citation>
    <scope>NUCLEOTIDE SEQUENCE [LARGE SCALE GENOMIC DNA]</scope>
    <source>
        <strain evidence="1">NAU3</strain>
        <tissue evidence="1">Gut</tissue>
    </source>
</reference>
<name>A0ABQ9WWM8_9EUKA</name>
<evidence type="ECO:0000313" key="2">
    <source>
        <dbReference type="Proteomes" id="UP001281761"/>
    </source>
</evidence>